<keyword evidence="8" id="KW-0902">Two-component regulatory system</keyword>
<proteinExistence type="predicted"/>
<evidence type="ECO:0000313" key="11">
    <source>
        <dbReference type="EMBL" id="MEX0387051.1"/>
    </source>
</evidence>
<evidence type="ECO:0000256" key="4">
    <source>
        <dbReference type="ARBA" id="ARBA00022679"/>
    </source>
</evidence>
<dbReference type="CDD" id="cd00082">
    <property type="entry name" value="HisKA"/>
    <property type="match status" value="1"/>
</dbReference>
<dbReference type="Pfam" id="PF02518">
    <property type="entry name" value="HATPase_c"/>
    <property type="match status" value="1"/>
</dbReference>
<comment type="caution">
    <text evidence="11">The sequence shown here is derived from an EMBL/GenBank/DDBJ whole genome shotgun (WGS) entry which is preliminary data.</text>
</comment>
<dbReference type="InterPro" id="IPR036890">
    <property type="entry name" value="HATPase_C_sf"/>
</dbReference>
<keyword evidence="12" id="KW-1185">Reference proteome</keyword>
<dbReference type="InterPro" id="IPR004358">
    <property type="entry name" value="Sig_transdc_His_kin-like_C"/>
</dbReference>
<dbReference type="RefSeq" id="WP_367967565.1">
    <property type="nucleotide sequence ID" value="NZ_JBAKFJ010000001.1"/>
</dbReference>
<gene>
    <name evidence="11" type="ORF">V6X64_08620</name>
</gene>
<dbReference type="PROSITE" id="PS51257">
    <property type="entry name" value="PROKAR_LIPOPROTEIN"/>
    <property type="match status" value="1"/>
</dbReference>
<dbReference type="PANTHER" id="PTHR42878:SF7">
    <property type="entry name" value="SENSOR HISTIDINE KINASE GLRK"/>
    <property type="match status" value="1"/>
</dbReference>
<evidence type="ECO:0000256" key="5">
    <source>
        <dbReference type="ARBA" id="ARBA00022741"/>
    </source>
</evidence>
<dbReference type="InterPro" id="IPR003661">
    <property type="entry name" value="HisK_dim/P_dom"/>
</dbReference>
<dbReference type="InterPro" id="IPR036097">
    <property type="entry name" value="HisK_dim/P_sf"/>
</dbReference>
<feature type="transmembrane region" description="Helical" evidence="9">
    <location>
        <begin position="279"/>
        <end position="296"/>
    </location>
</feature>
<feature type="transmembrane region" description="Helical" evidence="9">
    <location>
        <begin position="362"/>
        <end position="384"/>
    </location>
</feature>
<dbReference type="InterPro" id="IPR003594">
    <property type="entry name" value="HATPase_dom"/>
</dbReference>
<evidence type="ECO:0000313" key="12">
    <source>
        <dbReference type="Proteomes" id="UP001556653"/>
    </source>
</evidence>
<accession>A0ABV3SA90</accession>
<dbReference type="SUPFAM" id="SSF47384">
    <property type="entry name" value="Homodimeric domain of signal transducing histidine kinase"/>
    <property type="match status" value="1"/>
</dbReference>
<keyword evidence="9" id="KW-0472">Membrane</keyword>
<evidence type="ECO:0000256" key="9">
    <source>
        <dbReference type="SAM" id="Phobius"/>
    </source>
</evidence>
<comment type="catalytic activity">
    <reaction evidence="1">
        <text>ATP + protein L-histidine = ADP + protein N-phospho-L-histidine.</text>
        <dbReference type="EC" id="2.7.13.3"/>
    </reaction>
</comment>
<dbReference type="GO" id="GO:0016301">
    <property type="term" value="F:kinase activity"/>
    <property type="evidence" value="ECO:0007669"/>
    <property type="project" value="UniProtKB-KW"/>
</dbReference>
<feature type="transmembrane region" description="Helical" evidence="9">
    <location>
        <begin position="185"/>
        <end position="204"/>
    </location>
</feature>
<evidence type="ECO:0000259" key="10">
    <source>
        <dbReference type="PROSITE" id="PS50109"/>
    </source>
</evidence>
<feature type="transmembrane region" description="Helical" evidence="9">
    <location>
        <begin position="251"/>
        <end position="267"/>
    </location>
</feature>
<evidence type="ECO:0000256" key="7">
    <source>
        <dbReference type="ARBA" id="ARBA00022840"/>
    </source>
</evidence>
<evidence type="ECO:0000256" key="2">
    <source>
        <dbReference type="ARBA" id="ARBA00012438"/>
    </source>
</evidence>
<dbReference type="PANTHER" id="PTHR42878">
    <property type="entry name" value="TWO-COMPONENT HISTIDINE KINASE"/>
    <property type="match status" value="1"/>
</dbReference>
<keyword evidence="9" id="KW-0812">Transmembrane</keyword>
<keyword evidence="7" id="KW-0067">ATP-binding</keyword>
<feature type="transmembrane region" description="Helical" evidence="9">
    <location>
        <begin position="211"/>
        <end position="231"/>
    </location>
</feature>
<feature type="transmembrane region" description="Helical" evidence="9">
    <location>
        <begin position="302"/>
        <end position="323"/>
    </location>
</feature>
<evidence type="ECO:0000256" key="3">
    <source>
        <dbReference type="ARBA" id="ARBA00022553"/>
    </source>
</evidence>
<dbReference type="InterPro" id="IPR011622">
    <property type="entry name" value="7TMR_DISM_rcpt_extracell_dom2"/>
</dbReference>
<evidence type="ECO:0000256" key="1">
    <source>
        <dbReference type="ARBA" id="ARBA00000085"/>
    </source>
</evidence>
<dbReference type="CDD" id="cd00075">
    <property type="entry name" value="HATPase"/>
    <property type="match status" value="1"/>
</dbReference>
<evidence type="ECO:0000256" key="6">
    <source>
        <dbReference type="ARBA" id="ARBA00022777"/>
    </source>
</evidence>
<dbReference type="InterPro" id="IPR011623">
    <property type="entry name" value="7TMR_DISM_rcpt_extracell_dom1"/>
</dbReference>
<keyword evidence="6 11" id="KW-0418">Kinase</keyword>
<feature type="domain" description="Histidine kinase" evidence="10">
    <location>
        <begin position="450"/>
        <end position="661"/>
    </location>
</feature>
<name>A0ABV3SA90_9GAMM</name>
<protein>
    <recommendedName>
        <fullName evidence="2">histidine kinase</fullName>
        <ecNumber evidence="2">2.7.13.3</ecNumber>
    </recommendedName>
</protein>
<dbReference type="Proteomes" id="UP001556653">
    <property type="component" value="Unassembled WGS sequence"/>
</dbReference>
<dbReference type="EMBL" id="JBAKFJ010000001">
    <property type="protein sequence ID" value="MEX0387051.1"/>
    <property type="molecule type" value="Genomic_DNA"/>
</dbReference>
<keyword evidence="5" id="KW-0547">Nucleotide-binding</keyword>
<dbReference type="SUPFAM" id="SSF55874">
    <property type="entry name" value="ATPase domain of HSP90 chaperone/DNA topoisomerase II/histidine kinase"/>
    <property type="match status" value="1"/>
</dbReference>
<dbReference type="Pfam" id="PF07696">
    <property type="entry name" value="7TMR-DISMED2"/>
    <property type="match status" value="1"/>
</dbReference>
<reference evidence="11 12" key="1">
    <citation type="submission" date="2024-02" db="EMBL/GenBank/DDBJ databases">
        <title>New especies of Spiribacter isolated from saline water.</title>
        <authorList>
            <person name="Leon M.J."/>
            <person name="De La Haba R."/>
            <person name="Sanchez-Porro C."/>
            <person name="Ventosa A."/>
        </authorList>
    </citation>
    <scope>NUCLEOTIDE SEQUENCE [LARGE SCALE GENOMIC DNA]</scope>
    <source>
        <strain evidence="12">ag22IC4-227</strain>
    </source>
</reference>
<dbReference type="Pfam" id="PF00512">
    <property type="entry name" value="HisKA"/>
    <property type="match status" value="1"/>
</dbReference>
<dbReference type="InterPro" id="IPR050351">
    <property type="entry name" value="BphY/WalK/GraS-like"/>
</dbReference>
<dbReference type="Pfam" id="PF07695">
    <property type="entry name" value="7TMR-DISM_7TM"/>
    <property type="match status" value="1"/>
</dbReference>
<dbReference type="PRINTS" id="PR00344">
    <property type="entry name" value="BCTRLSENSOR"/>
</dbReference>
<feature type="transmembrane region" description="Helical" evidence="9">
    <location>
        <begin position="335"/>
        <end position="356"/>
    </location>
</feature>
<dbReference type="SMART" id="SM00388">
    <property type="entry name" value="HisKA"/>
    <property type="match status" value="1"/>
</dbReference>
<keyword evidence="3" id="KW-0597">Phosphoprotein</keyword>
<organism evidence="11 12">
    <name type="scientific">Spiribacter onubensis</name>
    <dbReference type="NCBI Taxonomy" id="3122420"/>
    <lineage>
        <taxon>Bacteria</taxon>
        <taxon>Pseudomonadati</taxon>
        <taxon>Pseudomonadota</taxon>
        <taxon>Gammaproteobacteria</taxon>
        <taxon>Chromatiales</taxon>
        <taxon>Ectothiorhodospiraceae</taxon>
        <taxon>Spiribacter</taxon>
    </lineage>
</organism>
<keyword evidence="4" id="KW-0808">Transferase</keyword>
<keyword evidence="9" id="KW-1133">Transmembrane helix</keyword>
<evidence type="ECO:0000256" key="8">
    <source>
        <dbReference type="ARBA" id="ARBA00023012"/>
    </source>
</evidence>
<dbReference type="SMART" id="SM00387">
    <property type="entry name" value="HATPase_c"/>
    <property type="match status" value="1"/>
</dbReference>
<dbReference type="PROSITE" id="PS50109">
    <property type="entry name" value="HIS_KIN"/>
    <property type="match status" value="1"/>
</dbReference>
<dbReference type="EC" id="2.7.13.3" evidence="2"/>
<sequence length="662" mass="73228">MRGPIRSGLWIGLLLGIMACLPAGAVVVTGGDAVNLNSHVEYLEDPGGRLTLEEVRSGRHAGRFRPHDDGAALNFGLSDSVWWLRLELESLAPEATDYLLEVGYFGLVDVRFYPPDGAGLRTGYNEAVDDRPLPHRHFLFPVTLRADTVQSYYLRVASNGSVTVPLTLWKPEAFVIADRLQLAGLMIYFGVLLGLLLYNLFLFFSLRERQYALYCAFLLFVGVAMTVHNGFRTYLLLLWPGWPDTLGTNSLFALAGIFGILFVREFLSTRSEQPRLDGLLLSLAGVFLVIALLPVLQVPVRFGSVAISVAGSLTGPLLLLISFRSWRRGHPGARYLLVAWALLLVAVFIQALRNFALIPTTFITGNLLQIGSLLEMLLLSFALADRIQTERRGRETAQMEALQAERQLVEGLRASEQRLESMVEQRTRDLEEALERERTMLDQYVEFAGLISHEFRNPLAVIAGQAQVARMERDRGVGEPLKRFEAIEEAAGRLQLLFEQWLESDRLTKGDSALEPVRLDLAEWLPGLLRPGNLRIGHPLQMADLAGVIVADEALVGNAVHNLIDNAAKYSAEGEPIEIGVLHAAGEIGIRVCDHGIGMSAEEQAQAFERHYRAPNNRSTRGMGIGLYLVSQVMSVHGGRVALESEPGQGSCFTLWFPRARG</sequence>
<dbReference type="Gene3D" id="3.30.565.10">
    <property type="entry name" value="Histidine kinase-like ATPase, C-terminal domain"/>
    <property type="match status" value="1"/>
</dbReference>
<dbReference type="Gene3D" id="1.10.287.130">
    <property type="match status" value="1"/>
</dbReference>
<dbReference type="InterPro" id="IPR005467">
    <property type="entry name" value="His_kinase_dom"/>
</dbReference>
<dbReference type="CDD" id="cd22265">
    <property type="entry name" value="UDM1_RNF168"/>
    <property type="match status" value="1"/>
</dbReference>
<dbReference type="Gene3D" id="2.60.40.2380">
    <property type="match status" value="1"/>
</dbReference>